<evidence type="ECO:0000256" key="1">
    <source>
        <dbReference type="ARBA" id="ARBA00022707"/>
    </source>
</evidence>
<evidence type="ECO:0000256" key="8">
    <source>
        <dbReference type="SAM" id="Coils"/>
    </source>
</evidence>
<feature type="compositionally biased region" description="Polar residues" evidence="9">
    <location>
        <begin position="106"/>
        <end position="117"/>
    </location>
</feature>
<dbReference type="Pfam" id="PF05300">
    <property type="entry name" value="MIC19_MIC25"/>
    <property type="match status" value="1"/>
</dbReference>
<dbReference type="PANTHER" id="PTHR21588">
    <property type="entry name" value="COILED-COIL-HELIX-COILED-COIL-HELIX DOMAIN CONTAINING 6"/>
    <property type="match status" value="1"/>
</dbReference>
<evidence type="ECO:0000256" key="6">
    <source>
        <dbReference type="ARBA" id="ARBA00023288"/>
    </source>
</evidence>
<accession>A0A6P6JDG2</accession>
<dbReference type="PROSITE" id="PS51808">
    <property type="entry name" value="CHCH"/>
    <property type="match status" value="1"/>
</dbReference>
<feature type="coiled-coil region" evidence="8">
    <location>
        <begin position="460"/>
        <end position="585"/>
    </location>
</feature>
<reference evidence="11" key="1">
    <citation type="submission" date="2025-08" db="UniProtKB">
        <authorList>
            <consortium name="RefSeq"/>
        </authorList>
    </citation>
    <scope>IDENTIFICATION</scope>
    <source>
        <strain evidence="11">Wakin</strain>
        <tissue evidence="11">Muscle</tissue>
    </source>
</reference>
<feature type="region of interest" description="Disordered" evidence="9">
    <location>
        <begin position="38"/>
        <end position="61"/>
    </location>
</feature>
<protein>
    <submittedName>
        <fullName evidence="11">Mucin-17-like isoform X1</fullName>
    </submittedName>
</protein>
<evidence type="ECO:0000256" key="3">
    <source>
        <dbReference type="ARBA" id="ARBA00023128"/>
    </source>
</evidence>
<dbReference type="GO" id="GO:0061617">
    <property type="term" value="C:MICOS complex"/>
    <property type="evidence" value="ECO:0007669"/>
    <property type="project" value="InterPro"/>
</dbReference>
<dbReference type="Proteomes" id="UP000515129">
    <property type="component" value="Chromosome 25"/>
</dbReference>
<dbReference type="RefSeq" id="XP_026058196.1">
    <property type="nucleotide sequence ID" value="XM_026202411.1"/>
</dbReference>
<evidence type="ECO:0000256" key="4">
    <source>
        <dbReference type="ARBA" id="ARBA00023136"/>
    </source>
</evidence>
<dbReference type="InterPro" id="IPR052632">
    <property type="entry name" value="MICOS_subunit_Mic19"/>
</dbReference>
<dbReference type="KEGG" id="caua:113043189"/>
<dbReference type="OrthoDB" id="9944291at2759"/>
<gene>
    <name evidence="11" type="primary">LOC113043189</name>
</gene>
<dbReference type="PANTHER" id="PTHR21588:SF23">
    <property type="entry name" value="MICOS COMPLEX SUBUNIT MIC19 ISOFORM X1"/>
    <property type="match status" value="1"/>
</dbReference>
<comment type="subcellular location">
    <subcellularLocation>
        <location evidence="7">Mitochondrion inner membrane</location>
        <topology evidence="7">Lipid-anchor</topology>
    </subcellularLocation>
</comment>
<evidence type="ECO:0000313" key="11">
    <source>
        <dbReference type="RefSeq" id="XP_026058196.1"/>
    </source>
</evidence>
<proteinExistence type="predicted"/>
<feature type="region of interest" description="Disordered" evidence="9">
    <location>
        <begin position="105"/>
        <end position="129"/>
    </location>
</feature>
<keyword evidence="3" id="KW-0496">Mitochondrion</keyword>
<evidence type="ECO:0000256" key="9">
    <source>
        <dbReference type="SAM" id="MobiDB-lite"/>
    </source>
</evidence>
<feature type="compositionally biased region" description="Polar residues" evidence="9">
    <location>
        <begin position="49"/>
        <end position="58"/>
    </location>
</feature>
<dbReference type="GO" id="GO:0007007">
    <property type="term" value="P:inner mitochondrial membrane organization"/>
    <property type="evidence" value="ECO:0007669"/>
    <property type="project" value="TreeGrafter"/>
</dbReference>
<keyword evidence="6" id="KW-0449">Lipoprotein</keyword>
<name>A0A6P6JDG2_CARAU</name>
<dbReference type="GeneID" id="113043189"/>
<keyword evidence="10" id="KW-1185">Reference proteome</keyword>
<keyword evidence="4" id="KW-0472">Membrane</keyword>
<keyword evidence="8" id="KW-0175">Coiled coil</keyword>
<evidence type="ECO:0000256" key="7">
    <source>
        <dbReference type="ARBA" id="ARBA00034476"/>
    </source>
</evidence>
<organism evidence="10 11">
    <name type="scientific">Carassius auratus</name>
    <name type="common">Goldfish</name>
    <dbReference type="NCBI Taxonomy" id="7957"/>
    <lineage>
        <taxon>Eukaryota</taxon>
        <taxon>Metazoa</taxon>
        <taxon>Chordata</taxon>
        <taxon>Craniata</taxon>
        <taxon>Vertebrata</taxon>
        <taxon>Euteleostomi</taxon>
        <taxon>Actinopterygii</taxon>
        <taxon>Neopterygii</taxon>
        <taxon>Teleostei</taxon>
        <taxon>Ostariophysi</taxon>
        <taxon>Cypriniformes</taxon>
        <taxon>Cyprinidae</taxon>
        <taxon>Cyprininae</taxon>
        <taxon>Carassius</taxon>
    </lineage>
</organism>
<keyword evidence="2" id="KW-0999">Mitochondrion inner membrane</keyword>
<evidence type="ECO:0000256" key="2">
    <source>
        <dbReference type="ARBA" id="ARBA00022792"/>
    </source>
</evidence>
<dbReference type="AlphaFoldDB" id="A0A6P6JDG2"/>
<evidence type="ECO:0000256" key="5">
    <source>
        <dbReference type="ARBA" id="ARBA00023157"/>
    </source>
</evidence>
<keyword evidence="5" id="KW-1015">Disulfide bond</keyword>
<dbReference type="InterPro" id="IPR007964">
    <property type="entry name" value="MIC19/MIC25"/>
</dbReference>
<sequence length="662" mass="70800">MGGNVSSRHVSFDPAFDEEGVTFVKGIRLSQRVIDRMKESPPVVHPQASPKSSTQSTAPVAPPVERLVPGEHQVPIIPHPPSYASTLVPPPVSVPIKPFVPLVTGTEETSAPPSNLVKSPESLPNPPPTGDEHVAILVPDPQPAVLPAEPINSPSPVSSEPITASPRVEPVTPIGSSVEPLTPIGSSVEPVTPIGSSVEPLTPIGSSVEPVTTIGSSVEPLTPIGSSVEPVTTIGSSVEPLTPIGSSVEPVTTIGSSVEPLTPIGSSVEPVTPIGSSVEPLTPIGSSVEPVTPIGSSVEPLTPVGSSVEPVTPIWSSVEPLTPIGSSVEPVKQTPIESSVEPVIVSAEDLVPSAEPIDPIETPSSLTLAAPPTSGESMDLPVEPEVSTSPISIPAPIQSVLEESAVSQSGSASSVVLPDEMPCKMQIGPISTGDPAVPCVHLVEEPVAPQLEVFPLETHVVNEEKLKRQLREDLQKLLNEEMKMAEHNMRQQLEEEKAKAKAQAQAAARLQIQDEVQKLLEEEKASYQQTLADAIRMEKLKVQDEHLITQYYWMERKAQKLEEKEKDLENQEALFREQIAKMQEKMARFTKVTAENYKKGLEDAHKRFRRCQIKPVCSDLQSQILKCYAENKGQTMSCSNIASLYIQCVDRARQDKKLSTGG</sequence>
<keyword evidence="1" id="KW-0519">Myristate</keyword>
<evidence type="ECO:0000313" key="10">
    <source>
        <dbReference type="Proteomes" id="UP000515129"/>
    </source>
</evidence>